<evidence type="ECO:0000313" key="4">
    <source>
        <dbReference type="Proteomes" id="UP001064782"/>
    </source>
</evidence>
<name>A0A9P3UX35_9MYCO</name>
<dbReference type="InterPro" id="IPR032407">
    <property type="entry name" value="MHB"/>
</dbReference>
<evidence type="ECO:0000313" key="3">
    <source>
        <dbReference type="EMBL" id="GLD29793.1"/>
    </source>
</evidence>
<protein>
    <recommendedName>
        <fullName evidence="5">Hemophore-related protein</fullName>
    </recommendedName>
</protein>
<dbReference type="Proteomes" id="UP001064782">
    <property type="component" value="Unassembled WGS sequence"/>
</dbReference>
<comment type="caution">
    <text evidence="3">The sequence shown here is derived from an EMBL/GenBank/DDBJ whole genome shotgun (WGS) entry which is preliminary data.</text>
</comment>
<dbReference type="EMBL" id="BRXE01000006">
    <property type="protein sequence ID" value="GLB81801.1"/>
    <property type="molecule type" value="Genomic_DNA"/>
</dbReference>
<organism evidence="3 4">
    <name type="scientific">Mycobacterium kiyosense</name>
    <dbReference type="NCBI Taxonomy" id="2871094"/>
    <lineage>
        <taxon>Bacteria</taxon>
        <taxon>Bacillati</taxon>
        <taxon>Actinomycetota</taxon>
        <taxon>Actinomycetes</taxon>
        <taxon>Mycobacteriales</taxon>
        <taxon>Mycobacteriaceae</taxon>
        <taxon>Mycobacterium</taxon>
    </lineage>
</organism>
<sequence>MGVAAGAAAVSLGFGAGIASADPLDAAINTTCNYGQVMAALNATDPSAAAKISTNPVAVAKLNQFLSSGPDGRRAIAAQLSAIPGAQQYVNDLVVVADTCNNY</sequence>
<dbReference type="PIRSF" id="PIRSF010611">
    <property type="entry name" value="UCP010611"/>
    <property type="match status" value="1"/>
</dbReference>
<dbReference type="InterPro" id="IPR016572">
    <property type="entry name" value="UCP010611"/>
</dbReference>
<keyword evidence="1" id="KW-0732">Signal</keyword>
<evidence type="ECO:0000313" key="2">
    <source>
        <dbReference type="EMBL" id="GLB81801.1"/>
    </source>
</evidence>
<dbReference type="GO" id="GO:0020037">
    <property type="term" value="F:heme binding"/>
    <property type="evidence" value="ECO:0007669"/>
    <property type="project" value="InterPro"/>
</dbReference>
<feature type="chain" id="PRO_5040327824" description="Hemophore-related protein" evidence="1">
    <location>
        <begin position="22"/>
        <end position="103"/>
    </location>
</feature>
<proteinExistence type="predicted"/>
<gene>
    <name evidence="3" type="primary">TB8.4</name>
    <name evidence="3" type="ORF">Mkiyose1413_16760</name>
    <name evidence="2" type="ORF">SRL2020028_10570</name>
</gene>
<evidence type="ECO:0008006" key="5">
    <source>
        <dbReference type="Google" id="ProtNLM"/>
    </source>
</evidence>
<evidence type="ECO:0000256" key="1">
    <source>
        <dbReference type="SAM" id="SignalP"/>
    </source>
</evidence>
<accession>A0A9P3UX35</accession>
<dbReference type="EMBL" id="BRZI01000008">
    <property type="protein sequence ID" value="GLD29793.1"/>
    <property type="molecule type" value="Genomic_DNA"/>
</dbReference>
<keyword evidence="4" id="KW-1185">Reference proteome</keyword>
<dbReference type="Proteomes" id="UP001165663">
    <property type="component" value="Unassembled WGS sequence"/>
</dbReference>
<reference evidence="3" key="1">
    <citation type="submission" date="2022-08" db="EMBL/GenBank/DDBJ databases">
        <title>Mycobacterium kiyosense sp. nov., scotochromogenic slow-glowing species isolated from respiratory specimens.</title>
        <authorList>
            <person name="Fukano H."/>
            <person name="Kazumi Y."/>
            <person name="Sakagami N."/>
            <person name="Ato M."/>
            <person name="Mitarai S."/>
            <person name="Hoshino Y."/>
        </authorList>
    </citation>
    <scope>NUCLEOTIDE SEQUENCE</scope>
    <source>
        <strain evidence="3">1413</strain>
        <strain evidence="2">SRL2020-028</strain>
    </source>
</reference>
<dbReference type="NCBIfam" id="TIGR04529">
    <property type="entry name" value="MTB_hemophore"/>
    <property type="match status" value="1"/>
</dbReference>
<dbReference type="AlphaFoldDB" id="A0A9P3UX35"/>
<feature type="signal peptide" evidence="1">
    <location>
        <begin position="1"/>
        <end position="21"/>
    </location>
</feature>